<evidence type="ECO:0000256" key="5">
    <source>
        <dbReference type="ARBA" id="ARBA00022729"/>
    </source>
</evidence>
<feature type="domain" description="Protein kinase" evidence="12">
    <location>
        <begin position="323"/>
        <end position="598"/>
    </location>
</feature>
<dbReference type="GeneID" id="111482597"/>
<evidence type="ECO:0000256" key="10">
    <source>
        <dbReference type="SAM" id="Phobius"/>
    </source>
</evidence>
<name>A0A6J1J821_CUCMA</name>
<dbReference type="AlphaFoldDB" id="A0A6J1J821"/>
<dbReference type="InterPro" id="IPR046959">
    <property type="entry name" value="PRK1-6/SRF4-like"/>
</dbReference>
<dbReference type="FunFam" id="3.80.10.10:FF:000722">
    <property type="entry name" value="Leucine-rich repeat receptor-like protein kinase"/>
    <property type="match status" value="1"/>
</dbReference>
<dbReference type="Gene3D" id="1.10.510.10">
    <property type="entry name" value="Transferase(Phosphotransferase) domain 1"/>
    <property type="match status" value="1"/>
</dbReference>
<dbReference type="PANTHER" id="PTHR48007:SF43">
    <property type="entry name" value="POLLEN RECEPTOR-LIKE KINASE 4"/>
    <property type="match status" value="1"/>
</dbReference>
<dbReference type="GO" id="GO:0016020">
    <property type="term" value="C:membrane"/>
    <property type="evidence" value="ECO:0007669"/>
    <property type="project" value="UniProtKB-SubCell"/>
</dbReference>
<keyword evidence="3" id="KW-0433">Leucine-rich repeat</keyword>
<keyword evidence="4 10" id="KW-0812">Transmembrane</keyword>
<evidence type="ECO:0000256" key="3">
    <source>
        <dbReference type="ARBA" id="ARBA00022614"/>
    </source>
</evidence>
<gene>
    <name evidence="14" type="primary">LOC111482597</name>
</gene>
<evidence type="ECO:0000256" key="7">
    <source>
        <dbReference type="ARBA" id="ARBA00022989"/>
    </source>
</evidence>
<evidence type="ECO:0000256" key="2">
    <source>
        <dbReference type="ARBA" id="ARBA00022553"/>
    </source>
</evidence>
<evidence type="ECO:0000313" key="13">
    <source>
        <dbReference type="Proteomes" id="UP000504608"/>
    </source>
</evidence>
<evidence type="ECO:0000256" key="9">
    <source>
        <dbReference type="SAM" id="MobiDB-lite"/>
    </source>
</evidence>
<keyword evidence="2" id="KW-0597">Phosphoprotein</keyword>
<keyword evidence="13" id="KW-1185">Reference proteome</keyword>
<dbReference type="Pfam" id="PF00560">
    <property type="entry name" value="LRR_1"/>
    <property type="match status" value="1"/>
</dbReference>
<evidence type="ECO:0000256" key="1">
    <source>
        <dbReference type="ARBA" id="ARBA00004167"/>
    </source>
</evidence>
<dbReference type="InterPro" id="IPR011009">
    <property type="entry name" value="Kinase-like_dom_sf"/>
</dbReference>
<evidence type="ECO:0000313" key="14">
    <source>
        <dbReference type="RefSeq" id="XP_022984210.1"/>
    </source>
</evidence>
<organism evidence="13 14">
    <name type="scientific">Cucurbita maxima</name>
    <name type="common">Pumpkin</name>
    <name type="synonym">Winter squash</name>
    <dbReference type="NCBI Taxonomy" id="3661"/>
    <lineage>
        <taxon>Eukaryota</taxon>
        <taxon>Viridiplantae</taxon>
        <taxon>Streptophyta</taxon>
        <taxon>Embryophyta</taxon>
        <taxon>Tracheophyta</taxon>
        <taxon>Spermatophyta</taxon>
        <taxon>Magnoliopsida</taxon>
        <taxon>eudicotyledons</taxon>
        <taxon>Gunneridae</taxon>
        <taxon>Pentapetalae</taxon>
        <taxon>rosids</taxon>
        <taxon>fabids</taxon>
        <taxon>Cucurbitales</taxon>
        <taxon>Cucurbitaceae</taxon>
        <taxon>Cucurbiteae</taxon>
        <taxon>Cucurbita</taxon>
    </lineage>
</organism>
<dbReference type="PANTHER" id="PTHR48007">
    <property type="entry name" value="LEUCINE-RICH REPEAT RECEPTOR-LIKE PROTEIN KINASE PXC1"/>
    <property type="match status" value="1"/>
</dbReference>
<keyword evidence="7 10" id="KW-1133">Transmembrane helix</keyword>
<keyword evidence="6" id="KW-0677">Repeat</keyword>
<evidence type="ECO:0000256" key="4">
    <source>
        <dbReference type="ARBA" id="ARBA00022692"/>
    </source>
</evidence>
<keyword evidence="14" id="KW-0418">Kinase</keyword>
<comment type="subcellular location">
    <subcellularLocation>
        <location evidence="1">Membrane</location>
        <topology evidence="1">Single-pass membrane protein</topology>
    </subcellularLocation>
</comment>
<dbReference type="InterPro" id="IPR001611">
    <property type="entry name" value="Leu-rich_rpt"/>
</dbReference>
<feature type="chain" id="PRO_5027080221" evidence="11">
    <location>
        <begin position="20"/>
        <end position="632"/>
    </location>
</feature>
<keyword evidence="14" id="KW-0675">Receptor</keyword>
<evidence type="ECO:0000259" key="12">
    <source>
        <dbReference type="PROSITE" id="PS50011"/>
    </source>
</evidence>
<dbReference type="Proteomes" id="UP000504608">
    <property type="component" value="Unplaced"/>
</dbReference>
<keyword evidence="5 11" id="KW-0732">Signal</keyword>
<feature type="compositionally biased region" description="Polar residues" evidence="9">
    <location>
        <begin position="609"/>
        <end position="624"/>
    </location>
</feature>
<dbReference type="InterPro" id="IPR032675">
    <property type="entry name" value="LRR_dom_sf"/>
</dbReference>
<feature type="transmembrane region" description="Helical" evidence="10">
    <location>
        <begin position="241"/>
        <end position="264"/>
    </location>
</feature>
<reference evidence="14" key="1">
    <citation type="submission" date="2025-08" db="UniProtKB">
        <authorList>
            <consortium name="RefSeq"/>
        </authorList>
    </citation>
    <scope>IDENTIFICATION</scope>
    <source>
        <tissue evidence="14">Young leaves</tissue>
    </source>
</reference>
<dbReference type="OrthoDB" id="248923at2759"/>
<feature type="signal peptide" evidence="11">
    <location>
        <begin position="1"/>
        <end position="19"/>
    </location>
</feature>
<dbReference type="Gene3D" id="3.30.200.20">
    <property type="entry name" value="Phosphorylase Kinase, domain 1"/>
    <property type="match status" value="1"/>
</dbReference>
<dbReference type="KEGG" id="cmax:111482597"/>
<dbReference type="SUPFAM" id="SSF52058">
    <property type="entry name" value="L domain-like"/>
    <property type="match status" value="1"/>
</dbReference>
<dbReference type="InterPro" id="IPR000719">
    <property type="entry name" value="Prot_kinase_dom"/>
</dbReference>
<dbReference type="Gene3D" id="3.80.10.10">
    <property type="entry name" value="Ribonuclease Inhibitor"/>
    <property type="match status" value="2"/>
</dbReference>
<dbReference type="PROSITE" id="PS51450">
    <property type="entry name" value="LRR"/>
    <property type="match status" value="1"/>
</dbReference>
<evidence type="ECO:0000256" key="8">
    <source>
        <dbReference type="ARBA" id="ARBA00023136"/>
    </source>
</evidence>
<sequence length="632" mass="69418">MEFTLFFIAAILLFGSVAAQVDTLVGFNGDERDALYALKATFNNSFLNRNWTGTHCHNNQPPLWFGLRCVDGRVTALSLDSLGLVGNTNVNALSKFTELSALSLKNNSLSGNVFDFSSNKKMKAIDLSSNAFDGPIPLSLVSLSSLESLQLQNNRLTGSIPELNQSSLTVFNVSNSNLSGSIPRTKALQSFGSDSYRGNPGLCGPPSDAICNLIIKGSNNTAAPPDTNKATEENSSSKPRVTLLLVLVVVLFFVANLLLLLLYFKKHLEIKELIKKLGSNETKEKNNENMTDISIQNQGPAADGGKLIFMEEGENFQLGDLLKASAEGLGKGIFGNSYKAMLEGRSPIVVKRLRDLKPLSVDEFMKQVQIIAKKRHPNLLPLVAYFYTKEEKLLLYKYAEKGNLFDRIHGGRGVGRVPFRWSSRLIVAQGVARALEFLHLNTKPNSSIVPHGNLKSSNVLLGENDEVLVSDYGFASLVALPIAAQCMASYRSPEYQQMKRVSRKSDIWSFGCLLIELLTGKISSHSSPEESHGIDLCAWVNRAVREEWTAEIFDSEIASQRSAIPGMLNLLQIAIRCSNISPDKRPEMTEVVKEIESIKLTENGEEYSSSFDRSLTDDSMSTVGSGIAMDER</sequence>
<evidence type="ECO:0000256" key="6">
    <source>
        <dbReference type="ARBA" id="ARBA00022737"/>
    </source>
</evidence>
<protein>
    <submittedName>
        <fullName evidence="14">Probable inactive receptor kinase At2g26730</fullName>
    </submittedName>
</protein>
<keyword evidence="14" id="KW-0808">Transferase</keyword>
<evidence type="ECO:0000256" key="11">
    <source>
        <dbReference type="SAM" id="SignalP"/>
    </source>
</evidence>
<feature type="region of interest" description="Disordered" evidence="9">
    <location>
        <begin position="609"/>
        <end position="632"/>
    </location>
</feature>
<dbReference type="PROSITE" id="PS50011">
    <property type="entry name" value="PROTEIN_KINASE_DOM"/>
    <property type="match status" value="1"/>
</dbReference>
<proteinExistence type="predicted"/>
<dbReference type="Pfam" id="PF00069">
    <property type="entry name" value="Pkinase"/>
    <property type="match status" value="1"/>
</dbReference>
<keyword evidence="8 10" id="KW-0472">Membrane</keyword>
<accession>A0A6J1J821</accession>
<dbReference type="GO" id="GO:0005524">
    <property type="term" value="F:ATP binding"/>
    <property type="evidence" value="ECO:0007669"/>
    <property type="project" value="InterPro"/>
</dbReference>
<dbReference type="GO" id="GO:0004672">
    <property type="term" value="F:protein kinase activity"/>
    <property type="evidence" value="ECO:0007669"/>
    <property type="project" value="InterPro"/>
</dbReference>
<dbReference type="RefSeq" id="XP_022984210.1">
    <property type="nucleotide sequence ID" value="XM_023128442.1"/>
</dbReference>
<dbReference type="SUPFAM" id="SSF56112">
    <property type="entry name" value="Protein kinase-like (PK-like)"/>
    <property type="match status" value="1"/>
</dbReference>